<evidence type="ECO:0000256" key="1">
    <source>
        <dbReference type="ARBA" id="ARBA00004479"/>
    </source>
</evidence>
<evidence type="ECO:0000256" key="2">
    <source>
        <dbReference type="ARBA" id="ARBA00022614"/>
    </source>
</evidence>
<evidence type="ECO:0000313" key="10">
    <source>
        <dbReference type="EMBL" id="GFZ09622.1"/>
    </source>
</evidence>
<dbReference type="AlphaFoldDB" id="A0A7J0GFX9"/>
<dbReference type="InterPro" id="IPR001611">
    <property type="entry name" value="Leu-rich_rpt"/>
</dbReference>
<name>A0A7J0GFX9_9ERIC</name>
<dbReference type="OrthoDB" id="8731593at2759"/>
<sequence length="347" mass="38089">MPQLVYLFLSENRLNGTIPSSVCTIKNLEGLSLRTNQLSGELPKCWNESQPLWVIDLAKNNLTGVIPSSMGVLASLDILLLSDNDIEGEIPPLQNCSLASLDVGGNRLSGKLPSWIGNIVTSLWMLRLRSNSFGGSIPREWCNLQILHILDLAGNNVSGVIPTCIGNLTALVYDNSSRVSAQFSLYHRYIYDEQATVVTKGRELEYSRTLVYVNVIDLFGNKLTGEIPEDITSLLALGTSNLSRNHLSHLTGSIPEKIGEFRWLETLDLSHNNLSGPIPQSISSLTSLSHLNLSDNNLLGRLPGEISSKHSLIHLFTVVILYCVGVLFPPSAQVMKIHLVRLLLVMA</sequence>
<evidence type="ECO:0000256" key="8">
    <source>
        <dbReference type="ARBA" id="ARBA00023180"/>
    </source>
</evidence>
<evidence type="ECO:0000313" key="11">
    <source>
        <dbReference type="Proteomes" id="UP000585474"/>
    </source>
</evidence>
<feature type="transmembrane region" description="Helical" evidence="9">
    <location>
        <begin position="311"/>
        <end position="328"/>
    </location>
</feature>
<keyword evidence="8" id="KW-0325">Glycoprotein</keyword>
<protein>
    <submittedName>
        <fullName evidence="10">Disease resistance family protein</fullName>
    </submittedName>
</protein>
<comment type="subcellular location">
    <subcellularLocation>
        <location evidence="1">Membrane</location>
        <topology evidence="1">Single-pass type I membrane protein</topology>
    </subcellularLocation>
</comment>
<dbReference type="Proteomes" id="UP000585474">
    <property type="component" value="Unassembled WGS sequence"/>
</dbReference>
<keyword evidence="3 9" id="KW-0812">Transmembrane</keyword>
<dbReference type="FunFam" id="3.80.10.10:FF:000041">
    <property type="entry name" value="LRR receptor-like serine/threonine-protein kinase ERECTA"/>
    <property type="match status" value="1"/>
</dbReference>
<keyword evidence="5" id="KW-0677">Repeat</keyword>
<evidence type="ECO:0000256" key="9">
    <source>
        <dbReference type="SAM" id="Phobius"/>
    </source>
</evidence>
<dbReference type="PRINTS" id="PR00019">
    <property type="entry name" value="LEURICHRPT"/>
</dbReference>
<keyword evidence="4" id="KW-0732">Signal</keyword>
<reference evidence="10 11" key="1">
    <citation type="submission" date="2019-07" db="EMBL/GenBank/DDBJ databases">
        <title>De Novo Assembly of kiwifruit Actinidia rufa.</title>
        <authorList>
            <person name="Sugita-Konishi S."/>
            <person name="Sato K."/>
            <person name="Mori E."/>
            <person name="Abe Y."/>
            <person name="Kisaki G."/>
            <person name="Hamano K."/>
            <person name="Suezawa K."/>
            <person name="Otani M."/>
            <person name="Fukuda T."/>
            <person name="Manabe T."/>
            <person name="Gomi K."/>
            <person name="Tabuchi M."/>
            <person name="Akimitsu K."/>
            <person name="Kataoka I."/>
        </authorList>
    </citation>
    <scope>NUCLEOTIDE SEQUENCE [LARGE SCALE GENOMIC DNA]</scope>
    <source>
        <strain evidence="11">cv. Fuchu</strain>
    </source>
</reference>
<keyword evidence="7 9" id="KW-0472">Membrane</keyword>
<gene>
    <name evidence="10" type="ORF">Acr_21g0002210</name>
</gene>
<keyword evidence="2" id="KW-0433">Leucine-rich repeat</keyword>
<organism evidence="10 11">
    <name type="scientific">Actinidia rufa</name>
    <dbReference type="NCBI Taxonomy" id="165716"/>
    <lineage>
        <taxon>Eukaryota</taxon>
        <taxon>Viridiplantae</taxon>
        <taxon>Streptophyta</taxon>
        <taxon>Embryophyta</taxon>
        <taxon>Tracheophyta</taxon>
        <taxon>Spermatophyta</taxon>
        <taxon>Magnoliopsida</taxon>
        <taxon>eudicotyledons</taxon>
        <taxon>Gunneridae</taxon>
        <taxon>Pentapetalae</taxon>
        <taxon>asterids</taxon>
        <taxon>Ericales</taxon>
        <taxon>Actinidiaceae</taxon>
        <taxon>Actinidia</taxon>
    </lineage>
</organism>
<evidence type="ECO:0000256" key="5">
    <source>
        <dbReference type="ARBA" id="ARBA00022737"/>
    </source>
</evidence>
<dbReference type="Gene3D" id="3.80.10.10">
    <property type="entry name" value="Ribonuclease Inhibitor"/>
    <property type="match status" value="1"/>
</dbReference>
<dbReference type="GO" id="GO:0016020">
    <property type="term" value="C:membrane"/>
    <property type="evidence" value="ECO:0007669"/>
    <property type="project" value="UniProtKB-SubCell"/>
</dbReference>
<keyword evidence="6 9" id="KW-1133">Transmembrane helix</keyword>
<dbReference type="EMBL" id="BJWL01000021">
    <property type="protein sequence ID" value="GFZ09622.1"/>
    <property type="molecule type" value="Genomic_DNA"/>
</dbReference>
<evidence type="ECO:0000256" key="7">
    <source>
        <dbReference type="ARBA" id="ARBA00023136"/>
    </source>
</evidence>
<dbReference type="PANTHER" id="PTHR48063:SF97">
    <property type="entry name" value="DISEASE RESISTANCE FAMILY PROTEIN _ LRR FAMILY PROTEIN"/>
    <property type="match status" value="1"/>
</dbReference>
<evidence type="ECO:0000256" key="4">
    <source>
        <dbReference type="ARBA" id="ARBA00022729"/>
    </source>
</evidence>
<dbReference type="PROSITE" id="PS51450">
    <property type="entry name" value="LRR"/>
    <property type="match status" value="1"/>
</dbReference>
<comment type="caution">
    <text evidence="10">The sequence shown here is derived from an EMBL/GenBank/DDBJ whole genome shotgun (WGS) entry which is preliminary data.</text>
</comment>
<dbReference type="Pfam" id="PF00560">
    <property type="entry name" value="LRR_1"/>
    <property type="match status" value="8"/>
</dbReference>
<keyword evidence="11" id="KW-1185">Reference proteome</keyword>
<dbReference type="InterPro" id="IPR046956">
    <property type="entry name" value="RLP23-like"/>
</dbReference>
<dbReference type="PANTHER" id="PTHR48063">
    <property type="entry name" value="LRR RECEPTOR-LIKE KINASE"/>
    <property type="match status" value="1"/>
</dbReference>
<evidence type="ECO:0000256" key="6">
    <source>
        <dbReference type="ARBA" id="ARBA00022989"/>
    </source>
</evidence>
<proteinExistence type="predicted"/>
<accession>A0A7J0GFX9</accession>
<dbReference type="InterPro" id="IPR032675">
    <property type="entry name" value="LRR_dom_sf"/>
</dbReference>
<dbReference type="SUPFAM" id="SSF52058">
    <property type="entry name" value="L domain-like"/>
    <property type="match status" value="2"/>
</dbReference>
<evidence type="ECO:0000256" key="3">
    <source>
        <dbReference type="ARBA" id="ARBA00022692"/>
    </source>
</evidence>